<dbReference type="Pfam" id="PF07744">
    <property type="entry name" value="SPOC"/>
    <property type="match status" value="1"/>
</dbReference>
<feature type="compositionally biased region" description="Low complexity" evidence="8">
    <location>
        <begin position="442"/>
        <end position="457"/>
    </location>
</feature>
<dbReference type="GO" id="GO:0006362">
    <property type="term" value="P:transcription elongation by RNA polymerase I"/>
    <property type="evidence" value="ECO:0007669"/>
    <property type="project" value="TreeGrafter"/>
</dbReference>
<evidence type="ECO:0000256" key="2">
    <source>
        <dbReference type="ARBA" id="ARBA00011050"/>
    </source>
</evidence>
<sequence length="792" mass="86569">MAEPRRSGRATKGQHKALEEPENPTTPAPAKAPKKGKKDTKSAEPEPEDEDEEGEDDSIVRCICGATKDDGGRMMICCEQCEAWQHNECMGVTTNEDELESVTFYCEQCRPEQYQDLLAAMARGEKPWEAGKKKTASSPAPPQPTATPQPTEPTNKRKRDSAEDTNGNGEKPAPKAAPEKRRKSSHNADASSTRPIAADGVASTIEELPKQRRPATAALQKDISEHLRHTSRAGSFRIPDGHTADSLGAQIALQIEHALTVRHGEGPDYSAQFRTIIFNVKKNTTLKSRLIQGSLKADELATMSSNDMANEELQKQMAVMKEESDKQAILLQDDRGPRIRKTHKGDELVEDDSARSHADDFVPPPIRRPSSMAMEGVESTAGASSERIESPRTDLPDGGVNSPLSIQTSQPSAAESRGPASASNFNINNVWSSVRSPDVNEQRLLQQQPLRRQSSSLNVQTGPGEDAEVDRLLRDDEQFNDPYAGASGGGDPGATPWDGRMEIAAINADFAGTARYMGGGEIHLRMPYPQLLPPTLEITGRLHRDRGNEYCRTMRYSAHYDIGLLALSHMDSDLDKANFDKIWNYFHEKERWGVVRIPDGHPIRDLYVIPIEAGAAPLPEFFSQLEVVNLESPRPENMMILAVAARMAEPKSAEASPHSDNGNGNRPLVPTPVQQSHVSPVAGGSPATFGNGQVMPPYPYGPPQPPQPAQAPALQPRPRGNTPPPSMSLAERTLGPFMTAPVVLQMMSALPDCTEVQLLNLRFILETSPECRTDWAKFTAHLREVNSRGVAA</sequence>
<dbReference type="InterPro" id="IPR055499">
    <property type="entry name" value="DUF7071"/>
</dbReference>
<feature type="region of interest" description="Disordered" evidence="8">
    <location>
        <begin position="329"/>
        <end position="422"/>
    </location>
</feature>
<keyword evidence="5 7" id="KW-0863">Zinc-finger</keyword>
<dbReference type="GO" id="GO:0031440">
    <property type="term" value="P:regulation of mRNA 3'-end processing"/>
    <property type="evidence" value="ECO:0007669"/>
    <property type="project" value="TreeGrafter"/>
</dbReference>
<evidence type="ECO:0000256" key="5">
    <source>
        <dbReference type="ARBA" id="ARBA00022771"/>
    </source>
</evidence>
<dbReference type="SUPFAM" id="SSF46942">
    <property type="entry name" value="Elongation factor TFIIS domain 2"/>
    <property type="match status" value="1"/>
</dbReference>
<dbReference type="PANTHER" id="PTHR11477">
    <property type="entry name" value="TRANSCRIPTION FACTOR S-II ZINC FINGER DOMAIN-CONTAINING PROTEIN"/>
    <property type="match status" value="1"/>
</dbReference>
<accession>A0A6G1GKV0</accession>
<evidence type="ECO:0000313" key="12">
    <source>
        <dbReference type="Proteomes" id="UP000800041"/>
    </source>
</evidence>
<dbReference type="GO" id="GO:0000977">
    <property type="term" value="F:RNA polymerase II transcription regulatory region sequence-specific DNA binding"/>
    <property type="evidence" value="ECO:0007669"/>
    <property type="project" value="TreeGrafter"/>
</dbReference>
<evidence type="ECO:0000256" key="8">
    <source>
        <dbReference type="SAM" id="MobiDB-lite"/>
    </source>
</evidence>
<dbReference type="InterPro" id="IPR003618">
    <property type="entry name" value="TFIIS_cen_dom"/>
</dbReference>
<gene>
    <name evidence="11" type="ORF">K402DRAFT_233621</name>
</gene>
<dbReference type="PROSITE" id="PS51321">
    <property type="entry name" value="TFIIS_CENTRAL"/>
    <property type="match status" value="1"/>
</dbReference>
<dbReference type="Pfam" id="PF07500">
    <property type="entry name" value="TFIIS_M"/>
    <property type="match status" value="1"/>
</dbReference>
<dbReference type="InterPro" id="IPR013083">
    <property type="entry name" value="Znf_RING/FYVE/PHD"/>
</dbReference>
<feature type="domain" description="PHD-type" evidence="9">
    <location>
        <begin position="59"/>
        <end position="112"/>
    </location>
</feature>
<evidence type="ECO:0000259" key="10">
    <source>
        <dbReference type="PROSITE" id="PS51321"/>
    </source>
</evidence>
<proteinExistence type="inferred from homology"/>
<evidence type="ECO:0000256" key="4">
    <source>
        <dbReference type="ARBA" id="ARBA00022723"/>
    </source>
</evidence>
<dbReference type="InterPro" id="IPR012921">
    <property type="entry name" value="SPOC_C"/>
</dbReference>
<dbReference type="Gene3D" id="3.30.40.10">
    <property type="entry name" value="Zinc/RING finger domain, C3HC4 (zinc finger)"/>
    <property type="match status" value="1"/>
</dbReference>
<dbReference type="AlphaFoldDB" id="A0A6G1GKV0"/>
<dbReference type="Pfam" id="PF23257">
    <property type="entry name" value="DUF7071"/>
    <property type="match status" value="1"/>
</dbReference>
<dbReference type="PROSITE" id="PS01359">
    <property type="entry name" value="ZF_PHD_1"/>
    <property type="match status" value="1"/>
</dbReference>
<name>A0A6G1GKV0_9PEZI</name>
<feature type="compositionally biased region" description="Low complexity" evidence="8">
    <location>
        <begin position="710"/>
        <end position="720"/>
    </location>
</feature>
<reference evidence="11" key="1">
    <citation type="journal article" date="2020" name="Stud. Mycol.">
        <title>101 Dothideomycetes genomes: a test case for predicting lifestyles and emergence of pathogens.</title>
        <authorList>
            <person name="Haridas S."/>
            <person name="Albert R."/>
            <person name="Binder M."/>
            <person name="Bloem J."/>
            <person name="Labutti K."/>
            <person name="Salamov A."/>
            <person name="Andreopoulos B."/>
            <person name="Baker S."/>
            <person name="Barry K."/>
            <person name="Bills G."/>
            <person name="Bluhm B."/>
            <person name="Cannon C."/>
            <person name="Castanera R."/>
            <person name="Culley D."/>
            <person name="Daum C."/>
            <person name="Ezra D."/>
            <person name="Gonzalez J."/>
            <person name="Henrissat B."/>
            <person name="Kuo A."/>
            <person name="Liang C."/>
            <person name="Lipzen A."/>
            <person name="Lutzoni F."/>
            <person name="Magnuson J."/>
            <person name="Mondo S."/>
            <person name="Nolan M."/>
            <person name="Ohm R."/>
            <person name="Pangilinan J."/>
            <person name="Park H.-J."/>
            <person name="Ramirez L."/>
            <person name="Alfaro M."/>
            <person name="Sun H."/>
            <person name="Tritt A."/>
            <person name="Yoshinaga Y."/>
            <person name="Zwiers L.-H."/>
            <person name="Turgeon B."/>
            <person name="Goodwin S."/>
            <person name="Spatafora J."/>
            <person name="Crous P."/>
            <person name="Grigoriev I."/>
        </authorList>
    </citation>
    <scope>NUCLEOTIDE SEQUENCE</scope>
    <source>
        <strain evidence="11">CBS 113979</strain>
    </source>
</reference>
<feature type="compositionally biased region" description="Basic and acidic residues" evidence="8">
    <location>
        <begin position="344"/>
        <end position="360"/>
    </location>
</feature>
<feature type="compositionally biased region" description="Acidic residues" evidence="8">
    <location>
        <begin position="45"/>
        <end position="57"/>
    </location>
</feature>
<dbReference type="PROSITE" id="PS50016">
    <property type="entry name" value="ZF_PHD_2"/>
    <property type="match status" value="1"/>
</dbReference>
<comment type="function">
    <text evidence="1">Negative regulator of transcription elongation.</text>
</comment>
<feature type="compositionally biased region" description="Pro residues" evidence="8">
    <location>
        <begin position="139"/>
        <end position="151"/>
    </location>
</feature>
<organism evidence="11 12">
    <name type="scientific">Aulographum hederae CBS 113979</name>
    <dbReference type="NCBI Taxonomy" id="1176131"/>
    <lineage>
        <taxon>Eukaryota</taxon>
        <taxon>Fungi</taxon>
        <taxon>Dikarya</taxon>
        <taxon>Ascomycota</taxon>
        <taxon>Pezizomycotina</taxon>
        <taxon>Dothideomycetes</taxon>
        <taxon>Pleosporomycetidae</taxon>
        <taxon>Aulographales</taxon>
        <taxon>Aulographaceae</taxon>
    </lineage>
</organism>
<feature type="region of interest" description="Disordered" evidence="8">
    <location>
        <begin position="1"/>
        <end position="57"/>
    </location>
</feature>
<dbReference type="OrthoDB" id="79252at2759"/>
<dbReference type="GO" id="GO:0031564">
    <property type="term" value="P:transcription antitermination"/>
    <property type="evidence" value="ECO:0007669"/>
    <property type="project" value="TreeGrafter"/>
</dbReference>
<evidence type="ECO:0000259" key="9">
    <source>
        <dbReference type="PROSITE" id="PS50016"/>
    </source>
</evidence>
<feature type="compositionally biased region" description="Basic and acidic residues" evidence="8">
    <location>
        <begin position="386"/>
        <end position="395"/>
    </location>
</feature>
<feature type="region of interest" description="Disordered" evidence="8">
    <location>
        <begin position="438"/>
        <end position="464"/>
    </location>
</feature>
<evidence type="ECO:0000256" key="3">
    <source>
        <dbReference type="ARBA" id="ARBA00021616"/>
    </source>
</evidence>
<evidence type="ECO:0000256" key="6">
    <source>
        <dbReference type="ARBA" id="ARBA00022833"/>
    </source>
</evidence>
<dbReference type="GO" id="GO:0008270">
    <property type="term" value="F:zinc ion binding"/>
    <property type="evidence" value="ECO:0007669"/>
    <property type="project" value="UniProtKB-KW"/>
</dbReference>
<feature type="region of interest" description="Disordered" evidence="8">
    <location>
        <begin position="128"/>
        <end position="199"/>
    </location>
</feature>
<dbReference type="Pfam" id="PF00628">
    <property type="entry name" value="PHD"/>
    <property type="match status" value="1"/>
</dbReference>
<dbReference type="CDD" id="cd21538">
    <property type="entry name" value="SPOC_TFIIS"/>
    <property type="match status" value="1"/>
</dbReference>
<dbReference type="GO" id="GO:0006368">
    <property type="term" value="P:transcription elongation by RNA polymerase II"/>
    <property type="evidence" value="ECO:0007669"/>
    <property type="project" value="TreeGrafter"/>
</dbReference>
<evidence type="ECO:0000313" key="11">
    <source>
        <dbReference type="EMBL" id="KAF1981565.1"/>
    </source>
</evidence>
<dbReference type="SMART" id="SM00249">
    <property type="entry name" value="PHD"/>
    <property type="match status" value="1"/>
</dbReference>
<dbReference type="SUPFAM" id="SSF57903">
    <property type="entry name" value="FYVE/PHD zinc finger"/>
    <property type="match status" value="1"/>
</dbReference>
<comment type="similarity">
    <text evidence="2">Belongs to the BYE1 family.</text>
</comment>
<keyword evidence="4" id="KW-0479">Metal-binding</keyword>
<dbReference type="Gene3D" id="1.10.472.30">
    <property type="entry name" value="Transcription elongation factor S-II, central domain"/>
    <property type="match status" value="1"/>
</dbReference>
<evidence type="ECO:0000256" key="7">
    <source>
        <dbReference type="PROSITE-ProRule" id="PRU00146"/>
    </source>
</evidence>
<dbReference type="GO" id="GO:0005634">
    <property type="term" value="C:nucleus"/>
    <property type="evidence" value="ECO:0007669"/>
    <property type="project" value="TreeGrafter"/>
</dbReference>
<feature type="compositionally biased region" description="Polar residues" evidence="8">
    <location>
        <begin position="402"/>
        <end position="413"/>
    </location>
</feature>
<dbReference type="PANTHER" id="PTHR11477:SF11">
    <property type="entry name" value="TRANSCRIPTION FACTOR BYE1"/>
    <property type="match status" value="1"/>
</dbReference>
<dbReference type="SMART" id="SM00510">
    <property type="entry name" value="TFS2M"/>
    <property type="match status" value="1"/>
</dbReference>
<protein>
    <recommendedName>
        <fullName evidence="3">Transcription factor BYE1</fullName>
    </recommendedName>
</protein>
<feature type="compositionally biased region" description="Pro residues" evidence="8">
    <location>
        <begin position="696"/>
        <end position="709"/>
    </location>
</feature>
<dbReference type="EMBL" id="ML977197">
    <property type="protein sequence ID" value="KAF1981565.1"/>
    <property type="molecule type" value="Genomic_DNA"/>
</dbReference>
<dbReference type="GO" id="GO:0001139">
    <property type="term" value="F:RNA polymerase II complex recruiting activity"/>
    <property type="evidence" value="ECO:0007669"/>
    <property type="project" value="TreeGrafter"/>
</dbReference>
<dbReference type="Proteomes" id="UP000800041">
    <property type="component" value="Unassembled WGS sequence"/>
</dbReference>
<dbReference type="InterPro" id="IPR011011">
    <property type="entry name" value="Znf_FYVE_PHD"/>
</dbReference>
<dbReference type="InterPro" id="IPR019787">
    <property type="entry name" value="Znf_PHD-finger"/>
</dbReference>
<evidence type="ECO:0000256" key="1">
    <source>
        <dbReference type="ARBA" id="ARBA00002311"/>
    </source>
</evidence>
<keyword evidence="6" id="KW-0862">Zinc</keyword>
<keyword evidence="12" id="KW-1185">Reference proteome</keyword>
<dbReference type="InterPro" id="IPR019786">
    <property type="entry name" value="Zinc_finger_PHD-type_CS"/>
</dbReference>
<feature type="region of interest" description="Disordered" evidence="8">
    <location>
        <begin position="650"/>
        <end position="731"/>
    </location>
</feature>
<dbReference type="InterPro" id="IPR036575">
    <property type="entry name" value="TFIIS_cen_dom_sf"/>
</dbReference>
<dbReference type="InterPro" id="IPR001965">
    <property type="entry name" value="Znf_PHD"/>
</dbReference>
<feature type="domain" description="TFIIS central" evidence="10">
    <location>
        <begin position="197"/>
        <end position="336"/>
    </location>
</feature>